<dbReference type="PANTHER" id="PTHR45702:SF2">
    <property type="entry name" value="KUZBANIAN, ISOFORM A"/>
    <property type="match status" value="1"/>
</dbReference>
<dbReference type="Gene3D" id="3.40.390.10">
    <property type="entry name" value="Collagenase (Catalytic Domain)"/>
    <property type="match status" value="1"/>
</dbReference>
<sequence length="270" mass="30790">MVHLLNKLDHFRTHKYPKLEQEHCWKVRRMFKIVPRAFQVYLKPSNIVSPDSNIRNSIDHLQLLQGSVVGHENDSTVSMTINSKDNSFHGRIVIGDEVYHIDTVEFNSTSHIVSYQPKDVPQNDFGSCNAGENEVFQGRERIADFVPQPTPRSVNIGKKCMMATVADYSFYQKWGEHTIDVILSVMNDVDAIYKRDIDVSIGVKYIYIAQNNDPVIAVNQTVLSNYLASVRTLVENNQLPDFDKNDYCLVNVLSHTSFQGLLGLANVRHH</sequence>
<accession>A0A4P9YB12</accession>
<name>A0A4P9YB12_ROZAC</name>
<dbReference type="AlphaFoldDB" id="A0A4P9YB12"/>
<dbReference type="InterPro" id="IPR051489">
    <property type="entry name" value="ADAM_Metalloproteinase"/>
</dbReference>
<organism evidence="1 2">
    <name type="scientific">Rozella allomycis (strain CSF55)</name>
    <dbReference type="NCBI Taxonomy" id="988480"/>
    <lineage>
        <taxon>Eukaryota</taxon>
        <taxon>Fungi</taxon>
        <taxon>Fungi incertae sedis</taxon>
        <taxon>Cryptomycota</taxon>
        <taxon>Cryptomycota incertae sedis</taxon>
        <taxon>Rozella</taxon>
    </lineage>
</organism>
<dbReference type="Pfam" id="PF13688">
    <property type="entry name" value="Reprolysin_5"/>
    <property type="match status" value="1"/>
</dbReference>
<protein>
    <submittedName>
        <fullName evidence="1">Uncharacterized protein</fullName>
    </submittedName>
</protein>
<proteinExistence type="predicted"/>
<dbReference type="Proteomes" id="UP000281549">
    <property type="component" value="Unassembled WGS sequence"/>
</dbReference>
<evidence type="ECO:0000313" key="2">
    <source>
        <dbReference type="Proteomes" id="UP000281549"/>
    </source>
</evidence>
<dbReference type="GO" id="GO:0006509">
    <property type="term" value="P:membrane protein ectodomain proteolysis"/>
    <property type="evidence" value="ECO:0007669"/>
    <property type="project" value="TreeGrafter"/>
</dbReference>
<reference evidence="2" key="1">
    <citation type="journal article" date="2018" name="Nat. Microbiol.">
        <title>Leveraging single-cell genomics to expand the fungal tree of life.</title>
        <authorList>
            <person name="Ahrendt S.R."/>
            <person name="Quandt C.A."/>
            <person name="Ciobanu D."/>
            <person name="Clum A."/>
            <person name="Salamov A."/>
            <person name="Andreopoulos B."/>
            <person name="Cheng J.F."/>
            <person name="Woyke T."/>
            <person name="Pelin A."/>
            <person name="Henrissat B."/>
            <person name="Reynolds N.K."/>
            <person name="Benny G.L."/>
            <person name="Smith M.E."/>
            <person name="James T.Y."/>
            <person name="Grigoriev I.V."/>
        </authorList>
    </citation>
    <scope>NUCLEOTIDE SEQUENCE [LARGE SCALE GENOMIC DNA]</scope>
    <source>
        <strain evidence="2">CSF55</strain>
    </source>
</reference>
<dbReference type="EMBL" id="ML006560">
    <property type="protein sequence ID" value="RKP16427.1"/>
    <property type="molecule type" value="Genomic_DNA"/>
</dbReference>
<evidence type="ECO:0000313" key="1">
    <source>
        <dbReference type="EMBL" id="RKP16427.1"/>
    </source>
</evidence>
<gene>
    <name evidence="1" type="ORF">ROZALSC1DRAFT_31637</name>
</gene>
<dbReference type="InterPro" id="IPR024079">
    <property type="entry name" value="MetalloPept_cat_dom_sf"/>
</dbReference>
<dbReference type="GO" id="GO:0005886">
    <property type="term" value="C:plasma membrane"/>
    <property type="evidence" value="ECO:0007669"/>
    <property type="project" value="TreeGrafter"/>
</dbReference>
<dbReference type="SUPFAM" id="SSF55486">
    <property type="entry name" value="Metalloproteases ('zincins'), catalytic domain"/>
    <property type="match status" value="1"/>
</dbReference>
<dbReference type="GO" id="GO:0004222">
    <property type="term" value="F:metalloendopeptidase activity"/>
    <property type="evidence" value="ECO:0007669"/>
    <property type="project" value="TreeGrafter"/>
</dbReference>
<dbReference type="PANTHER" id="PTHR45702">
    <property type="entry name" value="ADAM10/ADAM17 METALLOPEPTIDASE FAMILY MEMBER"/>
    <property type="match status" value="1"/>
</dbReference>